<keyword evidence="3" id="KW-1003">Cell membrane</keyword>
<evidence type="ECO:0000259" key="8">
    <source>
        <dbReference type="PROSITE" id="PS50928"/>
    </source>
</evidence>
<protein>
    <submittedName>
        <fullName evidence="9">Nitrate ABC transporter permease</fullName>
    </submittedName>
</protein>
<dbReference type="RefSeq" id="WP_286299289.1">
    <property type="nucleotide sequence ID" value="NZ_AP027728.1"/>
</dbReference>
<reference evidence="10" key="1">
    <citation type="journal article" date="2019" name="Int. J. Syst. Evol. Microbiol.">
        <title>The Global Catalogue of Microorganisms (GCM) 10K type strain sequencing project: providing services to taxonomists for standard genome sequencing and annotation.</title>
        <authorList>
            <consortium name="The Broad Institute Genomics Platform"/>
            <consortium name="The Broad Institute Genome Sequencing Center for Infectious Disease"/>
            <person name="Wu L."/>
            <person name="Ma J."/>
        </authorList>
    </citation>
    <scope>NUCLEOTIDE SEQUENCE [LARGE SCALE GENOMIC DNA]</scope>
    <source>
        <strain evidence="10">NBRC 106310</strain>
    </source>
</reference>
<dbReference type="InterPro" id="IPR000515">
    <property type="entry name" value="MetI-like"/>
</dbReference>
<keyword evidence="4 7" id="KW-0812">Transmembrane</keyword>
<evidence type="ECO:0000256" key="7">
    <source>
        <dbReference type="RuleBase" id="RU363032"/>
    </source>
</evidence>
<proteinExistence type="inferred from homology"/>
<evidence type="ECO:0000313" key="10">
    <source>
        <dbReference type="Proteomes" id="UP001321543"/>
    </source>
</evidence>
<dbReference type="Gene3D" id="1.10.3720.10">
    <property type="entry name" value="MetI-like"/>
    <property type="match status" value="1"/>
</dbReference>
<feature type="transmembrane region" description="Helical" evidence="7">
    <location>
        <begin position="183"/>
        <end position="206"/>
    </location>
</feature>
<feature type="transmembrane region" description="Helical" evidence="7">
    <location>
        <begin position="96"/>
        <end position="116"/>
    </location>
</feature>
<gene>
    <name evidence="9" type="primary">ssuC_1</name>
    <name evidence="9" type="ORF">GCM10025863_18890</name>
</gene>
<feature type="transmembrane region" description="Helical" evidence="7">
    <location>
        <begin position="218"/>
        <end position="239"/>
    </location>
</feature>
<sequence>MNILKNLAYWLGLPIILILIWHFATMGDISPFVPRPLPLWEKFVSVWLGENLLTDVLPSIGRLLLALAISIVLGVVLGVLIGSFRSARWFFEPLFEFLRAIPSTIMIPVLLLVVGLNDNMRITVIVLGSIWPVLLNTITGVRSLDEVLSNSAKVYGVHGWGRVWHLVLPGASPAIMAGVRQSLAVGLILMVVSEMFASANGIGTLITNFQNRVAVPEMWSGVLLLGVVGVVLSAIFALVQKGVLKWYDGLKAAADGN</sequence>
<feature type="transmembrane region" description="Helical" evidence="7">
    <location>
        <begin position="63"/>
        <end position="84"/>
    </location>
</feature>
<comment type="subcellular location">
    <subcellularLocation>
        <location evidence="1 7">Cell membrane</location>
        <topology evidence="1 7">Multi-pass membrane protein</topology>
    </subcellularLocation>
</comment>
<keyword evidence="10" id="KW-1185">Reference proteome</keyword>
<evidence type="ECO:0000256" key="1">
    <source>
        <dbReference type="ARBA" id="ARBA00004651"/>
    </source>
</evidence>
<evidence type="ECO:0000256" key="6">
    <source>
        <dbReference type="ARBA" id="ARBA00023136"/>
    </source>
</evidence>
<evidence type="ECO:0000256" key="2">
    <source>
        <dbReference type="ARBA" id="ARBA00022448"/>
    </source>
</evidence>
<evidence type="ECO:0000256" key="5">
    <source>
        <dbReference type="ARBA" id="ARBA00022989"/>
    </source>
</evidence>
<dbReference type="PROSITE" id="PS50928">
    <property type="entry name" value="ABC_TM1"/>
    <property type="match status" value="1"/>
</dbReference>
<dbReference type="SUPFAM" id="SSF161098">
    <property type="entry name" value="MetI-like"/>
    <property type="match status" value="1"/>
</dbReference>
<evidence type="ECO:0000313" key="9">
    <source>
        <dbReference type="EMBL" id="BDZ39275.1"/>
    </source>
</evidence>
<feature type="domain" description="ABC transmembrane type-1" evidence="8">
    <location>
        <begin position="56"/>
        <end position="240"/>
    </location>
</feature>
<keyword evidence="6 7" id="KW-0472">Membrane</keyword>
<feature type="transmembrane region" description="Helical" evidence="7">
    <location>
        <begin position="122"/>
        <end position="141"/>
    </location>
</feature>
<name>A0ABM8FUC0_9MICO</name>
<dbReference type="Proteomes" id="UP001321543">
    <property type="component" value="Chromosome"/>
</dbReference>
<dbReference type="CDD" id="cd06261">
    <property type="entry name" value="TM_PBP2"/>
    <property type="match status" value="1"/>
</dbReference>
<dbReference type="InterPro" id="IPR035906">
    <property type="entry name" value="MetI-like_sf"/>
</dbReference>
<organism evidence="9 10">
    <name type="scientific">Microbacterium suwonense</name>
    <dbReference type="NCBI Taxonomy" id="683047"/>
    <lineage>
        <taxon>Bacteria</taxon>
        <taxon>Bacillati</taxon>
        <taxon>Actinomycetota</taxon>
        <taxon>Actinomycetes</taxon>
        <taxon>Micrococcales</taxon>
        <taxon>Microbacteriaceae</taxon>
        <taxon>Microbacterium</taxon>
    </lineage>
</organism>
<evidence type="ECO:0000256" key="3">
    <source>
        <dbReference type="ARBA" id="ARBA00022475"/>
    </source>
</evidence>
<comment type="similarity">
    <text evidence="7">Belongs to the binding-protein-dependent transport system permease family.</text>
</comment>
<feature type="transmembrane region" description="Helical" evidence="7">
    <location>
        <begin position="7"/>
        <end position="24"/>
    </location>
</feature>
<accession>A0ABM8FUC0</accession>
<evidence type="ECO:0000256" key="4">
    <source>
        <dbReference type="ARBA" id="ARBA00022692"/>
    </source>
</evidence>
<dbReference type="PANTHER" id="PTHR30151:SF0">
    <property type="entry name" value="ABC TRANSPORTER PERMEASE PROTEIN MJ0413-RELATED"/>
    <property type="match status" value="1"/>
</dbReference>
<dbReference type="PANTHER" id="PTHR30151">
    <property type="entry name" value="ALKANE SULFONATE ABC TRANSPORTER-RELATED, MEMBRANE SUBUNIT"/>
    <property type="match status" value="1"/>
</dbReference>
<keyword evidence="5 7" id="KW-1133">Transmembrane helix</keyword>
<dbReference type="Pfam" id="PF00528">
    <property type="entry name" value="BPD_transp_1"/>
    <property type="match status" value="1"/>
</dbReference>
<dbReference type="EMBL" id="AP027728">
    <property type="protein sequence ID" value="BDZ39275.1"/>
    <property type="molecule type" value="Genomic_DNA"/>
</dbReference>
<keyword evidence="2 7" id="KW-0813">Transport</keyword>